<dbReference type="AlphaFoldDB" id="B2HPK7"/>
<dbReference type="Proteomes" id="UP000001190">
    <property type="component" value="Chromosome"/>
</dbReference>
<evidence type="ECO:0000313" key="2">
    <source>
        <dbReference type="Proteomes" id="UP000001190"/>
    </source>
</evidence>
<dbReference type="RefSeq" id="WP_012395545.1">
    <property type="nucleotide sequence ID" value="NC_010612.1"/>
</dbReference>
<name>B2HPK7_MYCMM</name>
<proteinExistence type="predicted"/>
<protein>
    <submittedName>
        <fullName evidence="1">Uncharacterized protein</fullName>
    </submittedName>
</protein>
<dbReference type="KEGG" id="mmi:MMAR_3951"/>
<reference evidence="1 2" key="1">
    <citation type="journal article" date="2008" name="Genome Res.">
        <title>Insights from the complete genome sequence of Mycobacterium marinum on the evolution of Mycobacterium tuberculosis.</title>
        <authorList>
            <person name="Stinear T.P."/>
            <person name="Seemann T."/>
            <person name="Harrison P.F."/>
            <person name="Jenkin G.A."/>
            <person name="Davies J.K."/>
            <person name="Johnson P.D."/>
            <person name="Abdellah Z."/>
            <person name="Arrowsmith C."/>
            <person name="Chillingworth T."/>
            <person name="Churcher C."/>
            <person name="Clarke K."/>
            <person name="Cronin A."/>
            <person name="Davis P."/>
            <person name="Goodhead I."/>
            <person name="Holroyd N."/>
            <person name="Jagels K."/>
            <person name="Lord A."/>
            <person name="Moule S."/>
            <person name="Mungall K."/>
            <person name="Norbertczak H."/>
            <person name="Quail M.A."/>
            <person name="Rabbinowitsch E."/>
            <person name="Walker D."/>
            <person name="White B."/>
            <person name="Whitehead S."/>
            <person name="Small P.L."/>
            <person name="Brosch R."/>
            <person name="Ramakrishnan L."/>
            <person name="Fischbach M.A."/>
            <person name="Parkhill J."/>
            <person name="Cole S.T."/>
        </authorList>
    </citation>
    <scope>NUCLEOTIDE SEQUENCE [LARGE SCALE GENOMIC DNA]</scope>
    <source>
        <strain evidence="2">ATCC BAA-535 / M</strain>
    </source>
</reference>
<dbReference type="HOGENOM" id="CLU_2012754_0_0_11"/>
<dbReference type="EMBL" id="CP000854">
    <property type="protein sequence ID" value="ACC42359.1"/>
    <property type="molecule type" value="Genomic_DNA"/>
</dbReference>
<accession>B2HPK7</accession>
<organism evidence="1 2">
    <name type="scientific">Mycobacterium marinum (strain ATCC BAA-535 / M)</name>
    <dbReference type="NCBI Taxonomy" id="216594"/>
    <lineage>
        <taxon>Bacteria</taxon>
        <taxon>Bacillati</taxon>
        <taxon>Actinomycetota</taxon>
        <taxon>Actinomycetes</taxon>
        <taxon>Mycobacteriales</taxon>
        <taxon>Mycobacteriaceae</taxon>
        <taxon>Mycobacterium</taxon>
        <taxon>Mycobacterium ulcerans group</taxon>
    </lineage>
</organism>
<dbReference type="STRING" id="216594.MMAR_3951"/>
<sequence length="123" mass="13950">MSGYGRGIPETHIVAADIELCWACNGELGDDYVDMRLDRDDGSCIISVHKACAIDVSGVIVARLSDGRRVEAILAAHQWAYGRDSCSCGQTVDYWDYKEHQRRAVLAALALSHRAQRRWRWWR</sequence>
<gene>
    <name evidence="1" type="ordered locus">MMAR_3951</name>
</gene>
<evidence type="ECO:0000313" key="1">
    <source>
        <dbReference type="EMBL" id="ACC42359.1"/>
    </source>
</evidence>
<keyword evidence="2" id="KW-1185">Reference proteome</keyword>